<evidence type="ECO:0000313" key="3">
    <source>
        <dbReference type="Proteomes" id="UP000197138"/>
    </source>
</evidence>
<name>A0A218VVS1_PUNGR</name>
<keyword evidence="1" id="KW-0732">Signal</keyword>
<gene>
    <name evidence="2" type="ORF">CDL15_Pgr006372</name>
</gene>
<reference evidence="3" key="1">
    <citation type="journal article" date="2017" name="Plant J.">
        <title>The pomegranate (Punica granatum L.) genome and the genomics of punicalagin biosynthesis.</title>
        <authorList>
            <person name="Qin G."/>
            <person name="Xu C."/>
            <person name="Ming R."/>
            <person name="Tang H."/>
            <person name="Guyot R."/>
            <person name="Kramer E.M."/>
            <person name="Hu Y."/>
            <person name="Yi X."/>
            <person name="Qi Y."/>
            <person name="Xu X."/>
            <person name="Gao Z."/>
            <person name="Pan H."/>
            <person name="Jian J."/>
            <person name="Tian Y."/>
            <person name="Yue Z."/>
            <person name="Xu Y."/>
        </authorList>
    </citation>
    <scope>NUCLEOTIDE SEQUENCE [LARGE SCALE GENOMIC DNA]</scope>
    <source>
        <strain evidence="3">cv. Dabenzi</strain>
    </source>
</reference>
<proteinExistence type="predicted"/>
<evidence type="ECO:0000256" key="1">
    <source>
        <dbReference type="SAM" id="SignalP"/>
    </source>
</evidence>
<comment type="caution">
    <text evidence="2">The sequence shown here is derived from an EMBL/GenBank/DDBJ whole genome shotgun (WGS) entry which is preliminary data.</text>
</comment>
<dbReference type="AlphaFoldDB" id="A0A218VVS1"/>
<accession>A0A218VVS1</accession>
<organism evidence="2 3">
    <name type="scientific">Punica granatum</name>
    <name type="common">Pomegranate</name>
    <dbReference type="NCBI Taxonomy" id="22663"/>
    <lineage>
        <taxon>Eukaryota</taxon>
        <taxon>Viridiplantae</taxon>
        <taxon>Streptophyta</taxon>
        <taxon>Embryophyta</taxon>
        <taxon>Tracheophyta</taxon>
        <taxon>Spermatophyta</taxon>
        <taxon>Magnoliopsida</taxon>
        <taxon>eudicotyledons</taxon>
        <taxon>Gunneridae</taxon>
        <taxon>Pentapetalae</taxon>
        <taxon>rosids</taxon>
        <taxon>malvids</taxon>
        <taxon>Myrtales</taxon>
        <taxon>Lythraceae</taxon>
        <taxon>Punica</taxon>
    </lineage>
</organism>
<dbReference type="EMBL" id="MTKT01005821">
    <property type="protein sequence ID" value="OWM64002.1"/>
    <property type="molecule type" value="Genomic_DNA"/>
</dbReference>
<protein>
    <submittedName>
        <fullName evidence="2">Uncharacterized protein</fullName>
    </submittedName>
</protein>
<feature type="chain" id="PRO_5012374777" evidence="1">
    <location>
        <begin position="23"/>
        <end position="77"/>
    </location>
</feature>
<feature type="signal peptide" evidence="1">
    <location>
        <begin position="1"/>
        <end position="22"/>
    </location>
</feature>
<evidence type="ECO:0000313" key="2">
    <source>
        <dbReference type="EMBL" id="OWM64002.1"/>
    </source>
</evidence>
<sequence length="77" mass="8244">MKTSLFSLFSVLAEACNSSVDAVPSMQNIINFHPSSCSFSFLTGSTPVLGYGFSLGRNSLPQTNTSLSFALTYINLL</sequence>
<dbReference type="Proteomes" id="UP000197138">
    <property type="component" value="Unassembled WGS sequence"/>
</dbReference>